<feature type="signal peptide" evidence="5">
    <location>
        <begin position="1"/>
        <end position="19"/>
    </location>
</feature>
<dbReference type="Proteomes" id="UP001646157">
    <property type="component" value="Unassembled WGS sequence"/>
</dbReference>
<sequence length="373" mass="42453">MKIRKILLGSIFVLSTFLAACGSNTEEANSEKSKNNENEKLTIYTTLYPLKDFAEKIGGNKVEVKTLIPAGGDAHTFEPTTKDLIAVAEADAFIYNGLGMEPYAEKIKKAVDSEKTLMLEASKGIDVISGAHEHTHNEESHSEAQHNHDDKSTHSEEEHSHEESSTHSEEDHNHDEKGTHSEKEHSHEEEHDHHHDHGDNDPHVWLDPYKSITLAENIKNALIELSPDDKKTFNKNFEELNTNLEKLDHEFHKLVEGKENPEIVVSHAAYGYWEQSFGIQQIPVTGLSPTDEPSQKELQEIIEIAKEHKIKYILFEQNVTPKVAEVIRKEINADPLRLHNLSVLTEEDIKNEEDYFSLMRQNIETLEKALEKK</sequence>
<dbReference type="InterPro" id="IPR050492">
    <property type="entry name" value="Bact_metal-bind_prot9"/>
</dbReference>
<keyword evidence="2 5" id="KW-0732">Signal</keyword>
<dbReference type="RefSeq" id="WP_205174191.1">
    <property type="nucleotide sequence ID" value="NZ_JAFBDZ010000003.1"/>
</dbReference>
<dbReference type="PROSITE" id="PS51257">
    <property type="entry name" value="PROKAR_LIPOPROTEIN"/>
    <property type="match status" value="1"/>
</dbReference>
<feature type="region of interest" description="Disordered" evidence="4">
    <location>
        <begin position="132"/>
        <end position="202"/>
    </location>
</feature>
<dbReference type="PRINTS" id="PR00690">
    <property type="entry name" value="ADHESNFAMILY"/>
</dbReference>
<dbReference type="SUPFAM" id="SSF53807">
    <property type="entry name" value="Helical backbone' metal receptor"/>
    <property type="match status" value="1"/>
</dbReference>
<evidence type="ECO:0000256" key="5">
    <source>
        <dbReference type="SAM" id="SignalP"/>
    </source>
</evidence>
<gene>
    <name evidence="6" type="ORF">JOC86_003589</name>
</gene>
<dbReference type="PANTHER" id="PTHR42953:SF8">
    <property type="entry name" value="ZINT DOMAIN-CONTAINING PROTEIN"/>
    <property type="match status" value="1"/>
</dbReference>
<proteinExistence type="inferred from homology"/>
<organism evidence="6 7">
    <name type="scientific">Rossellomorea pakistanensis</name>
    <dbReference type="NCBI Taxonomy" id="992288"/>
    <lineage>
        <taxon>Bacteria</taxon>
        <taxon>Bacillati</taxon>
        <taxon>Bacillota</taxon>
        <taxon>Bacilli</taxon>
        <taxon>Bacillales</taxon>
        <taxon>Bacillaceae</taxon>
        <taxon>Rossellomorea</taxon>
    </lineage>
</organism>
<keyword evidence="7" id="KW-1185">Reference proteome</keyword>
<keyword evidence="1 3" id="KW-0813">Transport</keyword>
<dbReference type="InterPro" id="IPR006127">
    <property type="entry name" value="ZnuA-like"/>
</dbReference>
<protein>
    <submittedName>
        <fullName evidence="6">Zinc transport system substrate-binding protein</fullName>
    </submittedName>
</protein>
<comment type="caution">
    <text evidence="6">The sequence shown here is derived from an EMBL/GenBank/DDBJ whole genome shotgun (WGS) entry which is preliminary data.</text>
</comment>
<dbReference type="Gene3D" id="3.40.50.1980">
    <property type="entry name" value="Nitrogenase molybdenum iron protein domain"/>
    <property type="match status" value="2"/>
</dbReference>
<accession>A0ABS2NGS5</accession>
<evidence type="ECO:0000313" key="6">
    <source>
        <dbReference type="EMBL" id="MBM7587037.1"/>
    </source>
</evidence>
<evidence type="ECO:0000256" key="3">
    <source>
        <dbReference type="RuleBase" id="RU003512"/>
    </source>
</evidence>
<evidence type="ECO:0000256" key="4">
    <source>
        <dbReference type="SAM" id="MobiDB-lite"/>
    </source>
</evidence>
<comment type="similarity">
    <text evidence="3">Belongs to the bacterial solute-binding protein 9 family.</text>
</comment>
<dbReference type="PRINTS" id="PR00691">
    <property type="entry name" value="ADHESINB"/>
</dbReference>
<dbReference type="InterPro" id="IPR006128">
    <property type="entry name" value="Lipoprotein_PsaA-like"/>
</dbReference>
<evidence type="ECO:0000313" key="7">
    <source>
        <dbReference type="Proteomes" id="UP001646157"/>
    </source>
</evidence>
<evidence type="ECO:0000256" key="1">
    <source>
        <dbReference type="ARBA" id="ARBA00022448"/>
    </source>
</evidence>
<dbReference type="EMBL" id="JAFBDZ010000003">
    <property type="protein sequence ID" value="MBM7587037.1"/>
    <property type="molecule type" value="Genomic_DNA"/>
</dbReference>
<dbReference type="InterPro" id="IPR006129">
    <property type="entry name" value="AdhesinB"/>
</dbReference>
<feature type="chain" id="PRO_5047056927" evidence="5">
    <location>
        <begin position="20"/>
        <end position="373"/>
    </location>
</feature>
<reference evidence="6 7" key="1">
    <citation type="submission" date="2021-01" db="EMBL/GenBank/DDBJ databases">
        <title>Genomic Encyclopedia of Type Strains, Phase IV (KMG-IV): sequencing the most valuable type-strain genomes for metagenomic binning, comparative biology and taxonomic classification.</title>
        <authorList>
            <person name="Goeker M."/>
        </authorList>
    </citation>
    <scope>NUCLEOTIDE SEQUENCE [LARGE SCALE GENOMIC DNA]</scope>
    <source>
        <strain evidence="6 7">DSM 24834</strain>
    </source>
</reference>
<name>A0ABS2NGS5_9BACI</name>
<dbReference type="PANTHER" id="PTHR42953">
    <property type="entry name" value="HIGH-AFFINITY ZINC UPTAKE SYSTEM PROTEIN ZNUA-RELATED"/>
    <property type="match status" value="1"/>
</dbReference>
<evidence type="ECO:0000256" key="2">
    <source>
        <dbReference type="ARBA" id="ARBA00022729"/>
    </source>
</evidence>
<dbReference type="Pfam" id="PF01297">
    <property type="entry name" value="ZnuA"/>
    <property type="match status" value="1"/>
</dbReference>